<dbReference type="PANTHER" id="PTHR47633">
    <property type="entry name" value="IMMUNOGLOBULIN"/>
    <property type="match status" value="1"/>
</dbReference>
<dbReference type="EMBL" id="QCYY01000886">
    <property type="protein sequence ID" value="ROT82073.1"/>
    <property type="molecule type" value="Genomic_DNA"/>
</dbReference>
<feature type="domain" description="Immunoglobulin I-set" evidence="1">
    <location>
        <begin position="86"/>
        <end position="133"/>
    </location>
</feature>
<accession>A0A423U036</accession>
<dbReference type="AlphaFoldDB" id="A0A423U036"/>
<comment type="caution">
    <text evidence="2">The sequence shown here is derived from an EMBL/GenBank/DDBJ whole genome shotgun (WGS) entry which is preliminary data.</text>
</comment>
<dbReference type="PANTHER" id="PTHR47633:SF4">
    <property type="entry name" value="MYOPALLADIN ISOFORM X1"/>
    <property type="match status" value="1"/>
</dbReference>
<gene>
    <name evidence="2" type="ORF">C7M84_024770</name>
</gene>
<proteinExistence type="predicted"/>
<name>A0A423U036_PENVA</name>
<keyword evidence="3" id="KW-1185">Reference proteome</keyword>
<evidence type="ECO:0000313" key="2">
    <source>
        <dbReference type="EMBL" id="ROT82073.1"/>
    </source>
</evidence>
<dbReference type="InterPro" id="IPR036179">
    <property type="entry name" value="Ig-like_dom_sf"/>
</dbReference>
<dbReference type="Gene3D" id="2.60.40.10">
    <property type="entry name" value="Immunoglobulins"/>
    <property type="match status" value="1"/>
</dbReference>
<dbReference type="InterPro" id="IPR013098">
    <property type="entry name" value="Ig_I-set"/>
</dbReference>
<organism evidence="2 3">
    <name type="scientific">Penaeus vannamei</name>
    <name type="common">Whiteleg shrimp</name>
    <name type="synonym">Litopenaeus vannamei</name>
    <dbReference type="NCBI Taxonomy" id="6689"/>
    <lineage>
        <taxon>Eukaryota</taxon>
        <taxon>Metazoa</taxon>
        <taxon>Ecdysozoa</taxon>
        <taxon>Arthropoda</taxon>
        <taxon>Crustacea</taxon>
        <taxon>Multicrustacea</taxon>
        <taxon>Malacostraca</taxon>
        <taxon>Eumalacostraca</taxon>
        <taxon>Eucarida</taxon>
        <taxon>Decapoda</taxon>
        <taxon>Dendrobranchiata</taxon>
        <taxon>Penaeoidea</taxon>
        <taxon>Penaeidae</taxon>
        <taxon>Penaeus</taxon>
    </lineage>
</organism>
<dbReference type="STRING" id="6689.A0A423U036"/>
<dbReference type="SUPFAM" id="SSF48726">
    <property type="entry name" value="Immunoglobulin"/>
    <property type="match status" value="1"/>
</dbReference>
<dbReference type="Pfam" id="PF07679">
    <property type="entry name" value="I-set"/>
    <property type="match status" value="1"/>
</dbReference>
<evidence type="ECO:0000259" key="1">
    <source>
        <dbReference type="Pfam" id="PF07679"/>
    </source>
</evidence>
<reference evidence="2 3" key="2">
    <citation type="submission" date="2019-01" db="EMBL/GenBank/DDBJ databases">
        <title>The decoding of complex shrimp genome reveals the adaptation for benthos swimmer, frequently molting mechanism and breeding impact on genome.</title>
        <authorList>
            <person name="Sun Y."/>
            <person name="Gao Y."/>
            <person name="Yu Y."/>
        </authorList>
    </citation>
    <scope>NUCLEOTIDE SEQUENCE [LARGE SCALE GENOMIC DNA]</scope>
    <source>
        <tissue evidence="2">Muscle</tissue>
    </source>
</reference>
<dbReference type="InterPro" id="IPR013783">
    <property type="entry name" value="Ig-like_fold"/>
</dbReference>
<sequence length="205" mass="22661">MGEAQSSVSFKVEGKEGVITESARPEGLEKIRELEDSARVGRQVSEEVRTFQRPVFTQPLQNLDNLTENETAHFECRLIPVGIPTSSSRINRTHDFGYVALDITGVRADDEGIYMCRAYNDLGEAVTTASIKIKSHATIQMETQHPEGMKKIQALEDRKPAGRGDEADKVYEKPVFTATLAGPAQIMEGQSAHYECRVVPVVTPI</sequence>
<dbReference type="Proteomes" id="UP000283509">
    <property type="component" value="Unassembled WGS sequence"/>
</dbReference>
<reference evidence="2 3" key="1">
    <citation type="submission" date="2018-04" db="EMBL/GenBank/DDBJ databases">
        <authorList>
            <person name="Zhang X."/>
            <person name="Yuan J."/>
            <person name="Li F."/>
            <person name="Xiang J."/>
        </authorList>
    </citation>
    <scope>NUCLEOTIDE SEQUENCE [LARGE SCALE GENOMIC DNA]</scope>
    <source>
        <tissue evidence="2">Muscle</tissue>
    </source>
</reference>
<evidence type="ECO:0000313" key="3">
    <source>
        <dbReference type="Proteomes" id="UP000283509"/>
    </source>
</evidence>
<protein>
    <submittedName>
        <fullName evidence="2">I-connectin</fullName>
    </submittedName>
</protein>